<reference evidence="2" key="1">
    <citation type="submission" date="2015-04" db="EMBL/GenBank/DDBJ databases">
        <title>The genome sequence of the plant pathogenic Rhizarian Plasmodiophora brassicae reveals insights in its biotrophic life cycle and the origin of chitin synthesis.</title>
        <authorList>
            <person name="Schwelm A."/>
            <person name="Fogelqvist J."/>
            <person name="Knaust A."/>
            <person name="Julke S."/>
            <person name="Lilja T."/>
            <person name="Dhandapani V."/>
            <person name="Bonilla-Rosso G."/>
            <person name="Karlsson M."/>
            <person name="Shevchenko A."/>
            <person name="Choi S.R."/>
            <person name="Kim H.G."/>
            <person name="Park J.Y."/>
            <person name="Lim Y.P."/>
            <person name="Ludwig-Muller J."/>
            <person name="Dixelius C."/>
        </authorList>
    </citation>
    <scope>NUCLEOTIDE SEQUENCE</scope>
    <source>
        <tissue evidence="2">Potato root galls</tissue>
    </source>
</reference>
<evidence type="ECO:0000313" key="2">
    <source>
        <dbReference type="EMBL" id="CRZ08806.1"/>
    </source>
</evidence>
<feature type="transmembrane region" description="Helical" evidence="1">
    <location>
        <begin position="6"/>
        <end position="28"/>
    </location>
</feature>
<protein>
    <submittedName>
        <fullName evidence="2">Uncharacterized protein</fullName>
    </submittedName>
</protein>
<accession>A0A0H5R4J4</accession>
<dbReference type="AlphaFoldDB" id="A0A0H5R4J4"/>
<keyword evidence="1" id="KW-1133">Transmembrane helix</keyword>
<keyword evidence="1" id="KW-0472">Membrane</keyword>
<name>A0A0H5R4J4_9EUKA</name>
<sequence length="166" mass="17945">MIDSAMVGTIVMGIIVAASAFCVCFNCIRDRQSRDSIAKDDRDQLLAIAIADGALLLAIANADRAQLLAVAIADRAQLLTVANADRAQHLAVANAGHAQRLAASVADRGQRHADRVQHMLLLLAAMLPTDQRGRVIQFLSRELLPRQLRREDGEPSEAEQDASEEV</sequence>
<evidence type="ECO:0000256" key="1">
    <source>
        <dbReference type="SAM" id="Phobius"/>
    </source>
</evidence>
<keyword evidence="1" id="KW-0812">Transmembrane</keyword>
<proteinExistence type="predicted"/>
<organism evidence="2">
    <name type="scientific">Spongospora subterranea</name>
    <dbReference type="NCBI Taxonomy" id="70186"/>
    <lineage>
        <taxon>Eukaryota</taxon>
        <taxon>Sar</taxon>
        <taxon>Rhizaria</taxon>
        <taxon>Endomyxa</taxon>
        <taxon>Phytomyxea</taxon>
        <taxon>Plasmodiophorida</taxon>
        <taxon>Plasmodiophoridae</taxon>
        <taxon>Spongospora</taxon>
    </lineage>
</organism>
<dbReference type="EMBL" id="HACM01008364">
    <property type="protein sequence ID" value="CRZ08806.1"/>
    <property type="molecule type" value="Transcribed_RNA"/>
</dbReference>